<feature type="compositionally biased region" description="Acidic residues" evidence="2">
    <location>
        <begin position="109"/>
        <end position="123"/>
    </location>
</feature>
<dbReference type="GO" id="GO:0030686">
    <property type="term" value="C:90S preribosome"/>
    <property type="evidence" value="ECO:0007669"/>
    <property type="project" value="TreeGrafter"/>
</dbReference>
<evidence type="ECO:0000256" key="1">
    <source>
        <dbReference type="ARBA" id="ARBA00007473"/>
    </source>
</evidence>
<feature type="region of interest" description="Disordered" evidence="2">
    <location>
        <begin position="451"/>
        <end position="509"/>
    </location>
</feature>
<feature type="compositionally biased region" description="Acidic residues" evidence="2">
    <location>
        <begin position="454"/>
        <end position="480"/>
    </location>
</feature>
<feature type="domain" description="Kri1-like C-terminal" evidence="3">
    <location>
        <begin position="514"/>
        <end position="596"/>
    </location>
</feature>
<feature type="region of interest" description="Disordered" evidence="2">
    <location>
        <begin position="43"/>
        <end position="73"/>
    </location>
</feature>
<dbReference type="Pfam" id="PF12936">
    <property type="entry name" value="Kri1_C"/>
    <property type="match status" value="1"/>
</dbReference>
<accession>A0A067JVQ1</accession>
<gene>
    <name evidence="4" type="ORF">JCGZ_18041</name>
</gene>
<dbReference type="OrthoDB" id="10252032at2759"/>
<keyword evidence="5" id="KW-1185">Reference proteome</keyword>
<feature type="compositionally biased region" description="Acidic residues" evidence="2">
    <location>
        <begin position="407"/>
        <end position="424"/>
    </location>
</feature>
<dbReference type="Proteomes" id="UP000027138">
    <property type="component" value="Unassembled WGS sequence"/>
</dbReference>
<feature type="region of interest" description="Disordered" evidence="2">
    <location>
        <begin position="390"/>
        <end position="434"/>
    </location>
</feature>
<dbReference type="InterPro" id="IPR024626">
    <property type="entry name" value="Kri1-like_C"/>
</dbReference>
<feature type="compositionally biased region" description="Basic and acidic residues" evidence="2">
    <location>
        <begin position="43"/>
        <end position="53"/>
    </location>
</feature>
<dbReference type="EMBL" id="KK914893">
    <property type="protein sequence ID" value="KDP26883.1"/>
    <property type="molecule type" value="Genomic_DNA"/>
</dbReference>
<reference evidence="4 5" key="1">
    <citation type="journal article" date="2014" name="PLoS ONE">
        <title>Global Analysis of Gene Expression Profiles in Physic Nut (Jatropha curcas L.) Seedlings Exposed to Salt Stress.</title>
        <authorList>
            <person name="Zhang L."/>
            <person name="Zhang C."/>
            <person name="Wu P."/>
            <person name="Chen Y."/>
            <person name="Li M."/>
            <person name="Jiang H."/>
            <person name="Wu G."/>
        </authorList>
    </citation>
    <scope>NUCLEOTIDE SEQUENCE [LARGE SCALE GENOMIC DNA]</scope>
    <source>
        <strain evidence="5">cv. GZQX0401</strain>
        <tissue evidence="4">Young leaves</tissue>
    </source>
</reference>
<evidence type="ECO:0000259" key="3">
    <source>
        <dbReference type="Pfam" id="PF12936"/>
    </source>
</evidence>
<name>A0A067JVQ1_JATCU</name>
<feature type="compositionally biased region" description="Acidic residues" evidence="2">
    <location>
        <begin position="7"/>
        <end position="16"/>
    </location>
</feature>
<feature type="region of interest" description="Disordered" evidence="2">
    <location>
        <begin position="1"/>
        <end position="22"/>
    </location>
</feature>
<dbReference type="PANTHER" id="PTHR14490:SF5">
    <property type="entry name" value="PROTEIN KRI1 HOMOLOG"/>
    <property type="match status" value="1"/>
</dbReference>
<evidence type="ECO:0000313" key="4">
    <source>
        <dbReference type="EMBL" id="KDP26883.1"/>
    </source>
</evidence>
<feature type="compositionally biased region" description="Acidic residues" evidence="2">
    <location>
        <begin position="54"/>
        <end position="71"/>
    </location>
</feature>
<comment type="similarity">
    <text evidence="1">Belongs to the KRI1 family.</text>
</comment>
<dbReference type="AlphaFoldDB" id="A0A067JVQ1"/>
<protein>
    <recommendedName>
        <fullName evidence="3">Kri1-like C-terminal domain-containing protein</fullName>
    </recommendedName>
</protein>
<dbReference type="Pfam" id="PF05178">
    <property type="entry name" value="Kri1"/>
    <property type="match status" value="1"/>
</dbReference>
<feature type="region of interest" description="Disordered" evidence="2">
    <location>
        <begin position="293"/>
        <end position="319"/>
    </location>
</feature>
<proteinExistence type="inferred from homology"/>
<dbReference type="GO" id="GO:0005730">
    <property type="term" value="C:nucleolus"/>
    <property type="evidence" value="ECO:0007669"/>
    <property type="project" value="TreeGrafter"/>
</dbReference>
<feature type="region of interest" description="Disordered" evidence="2">
    <location>
        <begin position="93"/>
        <end position="136"/>
    </location>
</feature>
<feature type="region of interest" description="Disordered" evidence="2">
    <location>
        <begin position="603"/>
        <end position="679"/>
    </location>
</feature>
<dbReference type="InterPro" id="IPR018034">
    <property type="entry name" value="Kri1"/>
</dbReference>
<sequence>MGMKLFDDDDDNDNDNVDVSNIEIDKEFARRYDHNKKREALQRYEELKKKGQIEDSDSQSDSESTDEEVDADIIKLSKKENLRKFIENLNKVKKRDPSLYNQDSRLFDSDSDSESESDNDDDSNIDKKEGKDRKKKAKYLKDVMAQQLLEEGPEFDDVESSSMKKTYNEEQDELKKAFLDAVKDAEMDTEGDLLKVKEKKNGNDVKADDGEFEKKLGEYFGPETELDENNKFLKDFFEKQMWVDRGSEDRRRGFVDDDEVDELLRDEEEIEKQEKYEESYNFRYEENAGDRVMGHSRKVEGSVRKKENARKEQRKSKEERMKIVEMQRKEEVKHLKNLKKQEMKEKLMKVMEAAGIRDDNDFVLDLNDLEEDFDPSEYDKLMKKAFGEEYYNADDVDPGFGSNNDDDKADDDVEKPDFDKEDELLGLPKGWEAVDNSDGFLAARERFLKKKAEEEEEEEVEEEEEEEEEEEDEEEEEEEEKEKKEKKEIGNAVEQNEESKRKRKRKMSAVKKVKEELMEEYYKLDYEGTVGDLKTRFKYAKVHPNRYGLKTEEILMLDDRELNQYVSVKKLVPYKEREWKVPDNKRFQQKMWIRELMRGRLNHLKTNKKNRSKVDGDKSTSSVDSHQDGQVEFEESNVKKEKLSRQAKRRRRQAELKLPASRLVAYQNIQSKAKGKRKH</sequence>
<organism evidence="4 5">
    <name type="scientific">Jatropha curcas</name>
    <name type="common">Barbados nut</name>
    <dbReference type="NCBI Taxonomy" id="180498"/>
    <lineage>
        <taxon>Eukaryota</taxon>
        <taxon>Viridiplantae</taxon>
        <taxon>Streptophyta</taxon>
        <taxon>Embryophyta</taxon>
        <taxon>Tracheophyta</taxon>
        <taxon>Spermatophyta</taxon>
        <taxon>Magnoliopsida</taxon>
        <taxon>eudicotyledons</taxon>
        <taxon>Gunneridae</taxon>
        <taxon>Pentapetalae</taxon>
        <taxon>rosids</taxon>
        <taxon>fabids</taxon>
        <taxon>Malpighiales</taxon>
        <taxon>Euphorbiaceae</taxon>
        <taxon>Crotonoideae</taxon>
        <taxon>Jatropheae</taxon>
        <taxon>Jatropha</taxon>
    </lineage>
</organism>
<dbReference type="PANTHER" id="PTHR14490">
    <property type="entry name" value="ZINC FINGER, ZZ TYPE"/>
    <property type="match status" value="1"/>
</dbReference>
<dbReference type="GO" id="GO:0000447">
    <property type="term" value="P:endonucleolytic cleavage in ITS1 to separate SSU-rRNA from 5.8S rRNA and LSU-rRNA from tricistronic rRNA transcript (SSU-rRNA, 5.8S rRNA, LSU-rRNA)"/>
    <property type="evidence" value="ECO:0007669"/>
    <property type="project" value="TreeGrafter"/>
</dbReference>
<evidence type="ECO:0000313" key="5">
    <source>
        <dbReference type="Proteomes" id="UP000027138"/>
    </source>
</evidence>
<evidence type="ECO:0000256" key="2">
    <source>
        <dbReference type="SAM" id="MobiDB-lite"/>
    </source>
</evidence>
<dbReference type="STRING" id="180498.A0A067JVQ1"/>